<feature type="compositionally biased region" description="Basic and acidic residues" evidence="1">
    <location>
        <begin position="1044"/>
        <end position="1071"/>
    </location>
</feature>
<protein>
    <submittedName>
        <fullName evidence="2">Uncharacterized protein</fullName>
    </submittedName>
</protein>
<organism evidence="2 3">
    <name type="scientific">Chaetoceros tenuissimus</name>
    <dbReference type="NCBI Taxonomy" id="426638"/>
    <lineage>
        <taxon>Eukaryota</taxon>
        <taxon>Sar</taxon>
        <taxon>Stramenopiles</taxon>
        <taxon>Ochrophyta</taxon>
        <taxon>Bacillariophyta</taxon>
        <taxon>Coscinodiscophyceae</taxon>
        <taxon>Chaetocerotophycidae</taxon>
        <taxon>Chaetocerotales</taxon>
        <taxon>Chaetocerotaceae</taxon>
        <taxon>Chaetoceros</taxon>
    </lineage>
</organism>
<feature type="region of interest" description="Disordered" evidence="1">
    <location>
        <begin position="1"/>
        <end position="173"/>
    </location>
</feature>
<feature type="compositionally biased region" description="Polar residues" evidence="1">
    <location>
        <begin position="134"/>
        <end position="144"/>
    </location>
</feature>
<feature type="compositionally biased region" description="Basic residues" evidence="1">
    <location>
        <begin position="445"/>
        <end position="454"/>
    </location>
</feature>
<dbReference type="Proteomes" id="UP001054902">
    <property type="component" value="Unassembled WGS sequence"/>
</dbReference>
<feature type="compositionally biased region" description="Basic and acidic residues" evidence="1">
    <location>
        <begin position="1718"/>
        <end position="1730"/>
    </location>
</feature>
<feature type="compositionally biased region" description="Polar residues" evidence="1">
    <location>
        <begin position="1173"/>
        <end position="1199"/>
    </location>
</feature>
<gene>
    <name evidence="2" type="ORF">CTEN210_12749</name>
</gene>
<feature type="compositionally biased region" description="Polar residues" evidence="1">
    <location>
        <begin position="673"/>
        <end position="691"/>
    </location>
</feature>
<dbReference type="GO" id="GO:0005854">
    <property type="term" value="C:nascent polypeptide-associated complex"/>
    <property type="evidence" value="ECO:0007669"/>
    <property type="project" value="InterPro"/>
</dbReference>
<feature type="region of interest" description="Disordered" evidence="1">
    <location>
        <begin position="664"/>
        <end position="691"/>
    </location>
</feature>
<feature type="compositionally biased region" description="Low complexity" evidence="1">
    <location>
        <begin position="1245"/>
        <end position="1258"/>
    </location>
</feature>
<dbReference type="InterPro" id="IPR016641">
    <property type="entry name" value="EGD2/NACA0like"/>
</dbReference>
<feature type="region of interest" description="Disordered" evidence="1">
    <location>
        <begin position="1156"/>
        <end position="1228"/>
    </location>
</feature>
<feature type="compositionally biased region" description="Basic and acidic residues" evidence="1">
    <location>
        <begin position="1127"/>
        <end position="1139"/>
    </location>
</feature>
<name>A0AAD3D1X9_9STRA</name>
<comment type="caution">
    <text evidence="2">The sequence shown here is derived from an EMBL/GenBank/DDBJ whole genome shotgun (WGS) entry which is preliminary data.</text>
</comment>
<dbReference type="PANTHER" id="PTHR21713">
    <property type="entry name" value="NASCENT POLYPEPTIDE ASSOCIATED COMPLEX ALPHA SUBUNIT-RELATED"/>
    <property type="match status" value="1"/>
</dbReference>
<feature type="region of interest" description="Disordered" evidence="1">
    <location>
        <begin position="1711"/>
        <end position="1730"/>
    </location>
</feature>
<feature type="region of interest" description="Disordered" evidence="1">
    <location>
        <begin position="442"/>
        <end position="474"/>
    </location>
</feature>
<feature type="region of interest" description="Disordered" evidence="1">
    <location>
        <begin position="1024"/>
        <end position="1139"/>
    </location>
</feature>
<keyword evidence="3" id="KW-1185">Reference proteome</keyword>
<feature type="compositionally biased region" description="Polar residues" evidence="1">
    <location>
        <begin position="718"/>
        <end position="746"/>
    </location>
</feature>
<feature type="region of interest" description="Disordered" evidence="1">
    <location>
        <begin position="715"/>
        <end position="746"/>
    </location>
</feature>
<proteinExistence type="predicted"/>
<evidence type="ECO:0000313" key="2">
    <source>
        <dbReference type="EMBL" id="GFH56273.1"/>
    </source>
</evidence>
<feature type="compositionally biased region" description="Basic and acidic residues" evidence="1">
    <location>
        <begin position="153"/>
        <end position="169"/>
    </location>
</feature>
<evidence type="ECO:0000313" key="3">
    <source>
        <dbReference type="Proteomes" id="UP001054902"/>
    </source>
</evidence>
<reference evidence="2 3" key="1">
    <citation type="journal article" date="2021" name="Sci. Rep.">
        <title>The genome of the diatom Chaetoceros tenuissimus carries an ancient integrated fragment of an extant virus.</title>
        <authorList>
            <person name="Hongo Y."/>
            <person name="Kimura K."/>
            <person name="Takaki Y."/>
            <person name="Yoshida Y."/>
            <person name="Baba S."/>
            <person name="Kobayashi G."/>
            <person name="Nagasaki K."/>
            <person name="Hano T."/>
            <person name="Tomaru Y."/>
        </authorList>
    </citation>
    <scope>NUCLEOTIDE SEQUENCE [LARGE SCALE GENOMIC DNA]</scope>
    <source>
        <strain evidence="2 3">NIES-3715</strain>
    </source>
</reference>
<feature type="compositionally biased region" description="Basic and acidic residues" evidence="1">
    <location>
        <begin position="110"/>
        <end position="128"/>
    </location>
</feature>
<feature type="compositionally biased region" description="Low complexity" evidence="1">
    <location>
        <begin position="455"/>
        <end position="467"/>
    </location>
</feature>
<feature type="region of interest" description="Disordered" evidence="1">
    <location>
        <begin position="1240"/>
        <end position="1277"/>
    </location>
</feature>
<feature type="compositionally biased region" description="Basic and acidic residues" evidence="1">
    <location>
        <begin position="1218"/>
        <end position="1228"/>
    </location>
</feature>
<feature type="compositionally biased region" description="Basic and acidic residues" evidence="1">
    <location>
        <begin position="81"/>
        <end position="93"/>
    </location>
</feature>
<accession>A0AAD3D1X9</accession>
<feature type="compositionally biased region" description="Basic and acidic residues" evidence="1">
    <location>
        <begin position="1102"/>
        <end position="1114"/>
    </location>
</feature>
<feature type="region of interest" description="Disordered" evidence="1">
    <location>
        <begin position="1607"/>
        <end position="1656"/>
    </location>
</feature>
<dbReference type="EMBL" id="BLLK01000051">
    <property type="protein sequence ID" value="GFH56273.1"/>
    <property type="molecule type" value="Genomic_DNA"/>
</dbReference>
<evidence type="ECO:0000256" key="1">
    <source>
        <dbReference type="SAM" id="MobiDB-lite"/>
    </source>
</evidence>
<sequence>MSQECSKEGSDLLSTKGDMMNKTDLDVSLPGNQNEVKNETMKEDDAMDAGYAGDAGEKDQEGDAVMNDLNQQQQEEEEEKDSIKHERDSKMNEANDTSLQESSVQVNGSTDKDESLQMKKSESLEMKETAAASLETTLKSSSLPVNPLAANENKSEKNENLKQKKEKDSGVTSTTAVATSVELKMANSQQIPATTTFTSQLVLPKQTQIYTPYMLSHETSVQQARHRLQTAIEQTRQLRQAFTQRLYEKYYVVLQETPSYHDMLHPIMTNPKTRFQQLKNINKSYKKEKEVEKKIAQQLNSSLGKNENLFVENAEQLSWFSAGLNLVILPEEPMSMEELQTRNITLRTPVDPVTGNKYKDMSVAATVAATTMLERVRKAKEIRLSRFQKEKGQLSSVQIASIAAASSASAATATASLKKSSSSLSKTASATPAKNVGIIESLKKTSSKSKKKGKQPLSSLLSMSPESEGFRSNGKPSAVAYALMNSSLAKMCDGKDSTAFNHCRHPFPQSKGAKRMQYNTVVGDVSQSSVLLPSMHVSHERRKKILQKQNVMDITTKNVSEAKYAVKRVVGNLCLEKKNATSTSSSMKYSMKRKVSEIGLLLDDTALKKSKANNDEGKVDTLLAFSVMQALGFIQKEKSISISSDKAAVDDCITIGKILPHLNEAKKQKDESSSTMDVDESNAQHGSKSLPNFVQTTFSDQIFSKEATPVTPLHASATFPSTSGNAVPSTSTGTKGDDTPIQNPGVTTPAMVASIRGGGDESNDANGNSTSREIQEAMLAQQQQQQAYAMMANGMIVDQVPANYQNALAGQIRIGNIQNQNIQHLNAQEQFRRHSLQTAQLQNIQLQQAALQSGQFIHAGGSDLGDYFGTVRQNIPIAYAGTGTGDWVNTPQGMIQNLPQAATIDPAALGLSPQQTALFLREQNAQVLLAREQQQQRQLQAAVAQQNAAAAQMVMSQQGNFRLNQAGQFGNHQNVIDLSQTVPVAAVKRSLSLPPRAVGNSNDVNANGENNQNSMLSIKIGHELSRPSSAPPKSPIILSSCSEEEQKPRKEAQKPKKEAPKSKTSKSDKAKALNTKSTEAEKNKKPVQKNNTKPPSVASKGKTKDDIVASKDSSKVSPIPSSSNKNTENKVVVDKKQSEKIVEKKVTVPQKKIEVAAASTTNQAKVAPEKSKVSTSSIPTSQASKQPQKEITQTSTVSTVGPKKQPVTASTKSSSSEQKQKELQAKEQVKKSIVQASLTAAIPKSSNPSSSNGSNRVSTAKPTPKAIVASPSMTGMTMNTPPRPSLLTEFDGQAILNGNFHKTVRTLTRGDLKKPDADVRKKSAGLTNAALCEYLVKVGTAVPISKTLVSNEVKSRLSSPMFQSVFTKIANKTGSTTPYIDIIGAVVSIWLWNNKKEVFKAAFQKNGRIDVDPSCTWLIKAAVEKATDESLSKGLESLQNSSSLQSSSADTASEIHVKVAKLVSLAISTGVRLNSQMNAVLPNLDSLVDHLDSLRMEALRYRCQERVLVASLIAKRTRMSEAFSNAYTSSMVRAGAALGYDDLGEIVQDESTKSSSQMPFDILSDASGAWEDPCRPLGGYGTNLDSDLLLKKAHGLAMIQRSLKKMQDRNNIKGGTPTAGPYSDKYEQTLHPSAASPHKPSPKGPGKRKSFSGDTLQSMGSAAATALFNPTHYSEPFLWNANNIDNMPYGRHDIFQSSRVRADSVVGLHLTDDSTEPNAKRQKQEHQGLMRSTREIDWSEIAHQFEEVKAIEKPSNKPKDHDDHHNIAVPLGSTIYAPFCRKIQDDDLPSDHESDLDEEENMNDEHILSEHQKVLDVIKEKFDTMMRIRQDYQDRSRRSSFHK</sequence>
<feature type="compositionally biased region" description="Polar residues" evidence="1">
    <location>
        <begin position="94"/>
        <end position="109"/>
    </location>
</feature>
<feature type="compositionally biased region" description="Basic and acidic residues" evidence="1">
    <location>
        <begin position="1"/>
        <end position="10"/>
    </location>
</feature>
<feature type="compositionally biased region" description="Basic and acidic residues" evidence="1">
    <location>
        <begin position="1784"/>
        <end position="1793"/>
    </location>
</feature>
<feature type="region of interest" description="Disordered" evidence="1">
    <location>
        <begin position="1784"/>
        <end position="1808"/>
    </location>
</feature>